<dbReference type="Proteomes" id="UP000480548">
    <property type="component" value="Unassembled WGS sequence"/>
</dbReference>
<dbReference type="EMBL" id="WIQW01000074">
    <property type="protein sequence ID" value="KAF3087941.1"/>
    <property type="molecule type" value="Genomic_DNA"/>
</dbReference>
<evidence type="ECO:0000313" key="6">
    <source>
        <dbReference type="Proteomes" id="UP000480548"/>
    </source>
</evidence>
<protein>
    <recommendedName>
        <fullName evidence="7">Extracellular membrane protein CFEM domain-containing protein</fullName>
    </recommendedName>
</protein>
<feature type="signal peptide" evidence="2">
    <location>
        <begin position="1"/>
        <end position="16"/>
    </location>
</feature>
<dbReference type="Proteomes" id="UP000475325">
    <property type="component" value="Unassembled WGS sequence"/>
</dbReference>
<comment type="caution">
    <text evidence="3">The sequence shown here is derived from an EMBL/GenBank/DDBJ whole genome shotgun (WGS) entry which is preliminary data.</text>
</comment>
<evidence type="ECO:0008006" key="7">
    <source>
        <dbReference type="Google" id="ProtNLM"/>
    </source>
</evidence>
<proteinExistence type="predicted"/>
<evidence type="ECO:0000313" key="3">
    <source>
        <dbReference type="EMBL" id="KAF3087941.1"/>
    </source>
</evidence>
<accession>A0A7C8N7Q5</accession>
<sequence>MHKPVAIFTLAAAVAAAQTTEFGHGEYLCYAANDVISRCWTDKNIPATAAPLKDCYCEWTADFDKDLIGCWEYIQTAVSFISPIETPGIPPYAGYCGPVTAPTSVPAHPTSTSPAAEVSSTPDNTSTYVSASNPITYVTSIPTPSTVSASNPITYTTISYVNPHYNTTHTVSNPVTLIPPTETTVIPEPTLIPPTETTVSVPPEPTLIPPTATTVSTRPSYVPDQSSPVPPPPVATGGAGAKVGSMAVLAGGVFAAVAFAL</sequence>
<name>A0A7C8N7Q5_ORBOL</name>
<feature type="compositionally biased region" description="Polar residues" evidence="1">
    <location>
        <begin position="109"/>
        <end position="125"/>
    </location>
</feature>
<feature type="region of interest" description="Disordered" evidence="1">
    <location>
        <begin position="106"/>
        <end position="125"/>
    </location>
</feature>
<keyword evidence="2" id="KW-0732">Signal</keyword>
<evidence type="ECO:0000313" key="5">
    <source>
        <dbReference type="Proteomes" id="UP000475325"/>
    </source>
</evidence>
<evidence type="ECO:0000256" key="1">
    <source>
        <dbReference type="SAM" id="MobiDB-lite"/>
    </source>
</evidence>
<dbReference type="AlphaFoldDB" id="A0A7C8N7Q5"/>
<organism evidence="3 5">
    <name type="scientific">Orbilia oligospora</name>
    <name type="common">Nematode-trapping fungus</name>
    <name type="synonym">Arthrobotrys oligospora</name>
    <dbReference type="NCBI Taxonomy" id="2813651"/>
    <lineage>
        <taxon>Eukaryota</taxon>
        <taxon>Fungi</taxon>
        <taxon>Dikarya</taxon>
        <taxon>Ascomycota</taxon>
        <taxon>Pezizomycotina</taxon>
        <taxon>Orbiliomycetes</taxon>
        <taxon>Orbiliales</taxon>
        <taxon>Orbiliaceae</taxon>
        <taxon>Orbilia</taxon>
    </lineage>
</organism>
<evidence type="ECO:0000256" key="2">
    <source>
        <dbReference type="SAM" id="SignalP"/>
    </source>
</evidence>
<dbReference type="EMBL" id="WIQZ01000028">
    <property type="protein sequence ID" value="KAF3136663.1"/>
    <property type="molecule type" value="Genomic_DNA"/>
</dbReference>
<feature type="chain" id="PRO_5036398209" description="Extracellular membrane protein CFEM domain-containing protein" evidence="2">
    <location>
        <begin position="17"/>
        <end position="261"/>
    </location>
</feature>
<reference evidence="5 6" key="1">
    <citation type="submission" date="2019-06" db="EMBL/GenBank/DDBJ databases">
        <authorList>
            <person name="Palmer J.M."/>
        </authorList>
    </citation>
    <scope>NUCLEOTIDE SEQUENCE [LARGE SCALE GENOMIC DNA]</scope>
    <source>
        <strain evidence="3 5">TWF102</strain>
        <strain evidence="4 6">TWF703</strain>
    </source>
</reference>
<feature type="region of interest" description="Disordered" evidence="1">
    <location>
        <begin position="214"/>
        <end position="235"/>
    </location>
</feature>
<gene>
    <name evidence="3" type="ORF">TWF102_010322</name>
    <name evidence="4" type="ORF">TWF703_005377</name>
</gene>
<evidence type="ECO:0000313" key="4">
    <source>
        <dbReference type="EMBL" id="KAF3136663.1"/>
    </source>
</evidence>